<dbReference type="InterPro" id="IPR050204">
    <property type="entry name" value="AraC_XylS_family_regulators"/>
</dbReference>
<keyword evidence="1" id="KW-0805">Transcription regulation</keyword>
<keyword evidence="3" id="KW-0804">Transcription</keyword>
<evidence type="ECO:0000313" key="5">
    <source>
        <dbReference type="EMBL" id="GID75783.1"/>
    </source>
</evidence>
<evidence type="ECO:0000313" key="6">
    <source>
        <dbReference type="Proteomes" id="UP000609879"/>
    </source>
</evidence>
<dbReference type="Pfam" id="PF12833">
    <property type="entry name" value="HTH_18"/>
    <property type="match status" value="1"/>
</dbReference>
<dbReference type="PANTHER" id="PTHR46796:SF15">
    <property type="entry name" value="BLL1074 PROTEIN"/>
    <property type="match status" value="1"/>
</dbReference>
<dbReference type="SMART" id="SM00342">
    <property type="entry name" value="HTH_ARAC"/>
    <property type="match status" value="1"/>
</dbReference>
<dbReference type="RefSeq" id="WP_239168959.1">
    <property type="nucleotide sequence ID" value="NZ_BAAABO010000046.1"/>
</dbReference>
<evidence type="ECO:0000259" key="4">
    <source>
        <dbReference type="PROSITE" id="PS01124"/>
    </source>
</evidence>
<dbReference type="InterPro" id="IPR046532">
    <property type="entry name" value="DUF6597"/>
</dbReference>
<protein>
    <submittedName>
        <fullName evidence="5">AraC family transcriptional regulator</fullName>
    </submittedName>
</protein>
<name>A0ABQ3Y725_9ACTN</name>
<dbReference type="PANTHER" id="PTHR46796">
    <property type="entry name" value="HTH-TYPE TRANSCRIPTIONAL ACTIVATOR RHAS-RELATED"/>
    <property type="match status" value="1"/>
</dbReference>
<dbReference type="SUPFAM" id="SSF46689">
    <property type="entry name" value="Homeodomain-like"/>
    <property type="match status" value="1"/>
</dbReference>
<evidence type="ECO:0000256" key="3">
    <source>
        <dbReference type="ARBA" id="ARBA00023163"/>
    </source>
</evidence>
<organism evidence="5 6">
    <name type="scientific">Paractinoplanes deccanensis</name>
    <dbReference type="NCBI Taxonomy" id="113561"/>
    <lineage>
        <taxon>Bacteria</taxon>
        <taxon>Bacillati</taxon>
        <taxon>Actinomycetota</taxon>
        <taxon>Actinomycetes</taxon>
        <taxon>Micromonosporales</taxon>
        <taxon>Micromonosporaceae</taxon>
        <taxon>Paractinoplanes</taxon>
    </lineage>
</organism>
<dbReference type="Pfam" id="PF20240">
    <property type="entry name" value="DUF6597"/>
    <property type="match status" value="1"/>
</dbReference>
<dbReference type="Proteomes" id="UP000609879">
    <property type="component" value="Unassembled WGS sequence"/>
</dbReference>
<accession>A0ABQ3Y725</accession>
<proteinExistence type="predicted"/>
<feature type="domain" description="HTH araC/xylS-type" evidence="4">
    <location>
        <begin position="160"/>
        <end position="258"/>
    </location>
</feature>
<gene>
    <name evidence="5" type="ORF">Ade02nite_44240</name>
</gene>
<reference evidence="5 6" key="1">
    <citation type="submission" date="2021-01" db="EMBL/GenBank/DDBJ databases">
        <title>Whole genome shotgun sequence of Actinoplanes deccanensis NBRC 13994.</title>
        <authorList>
            <person name="Komaki H."/>
            <person name="Tamura T."/>
        </authorList>
    </citation>
    <scope>NUCLEOTIDE SEQUENCE [LARGE SCALE GENOMIC DNA]</scope>
    <source>
        <strain evidence="5 6">NBRC 13994</strain>
    </source>
</reference>
<evidence type="ECO:0000256" key="2">
    <source>
        <dbReference type="ARBA" id="ARBA00023125"/>
    </source>
</evidence>
<dbReference type="PROSITE" id="PS01124">
    <property type="entry name" value="HTH_ARAC_FAMILY_2"/>
    <property type="match status" value="1"/>
</dbReference>
<dbReference type="InterPro" id="IPR018060">
    <property type="entry name" value="HTH_AraC"/>
</dbReference>
<comment type="caution">
    <text evidence="5">The sequence shown here is derived from an EMBL/GenBank/DDBJ whole genome shotgun (WGS) entry which is preliminary data.</text>
</comment>
<sequence length="277" mass="30015">MSAVDEYARCRPSARLRPYVAFYTGYRQRGLAPALHRGLPSPHLTLIFTIDDPLVVEAHPDPRQRPGSYDALIGGLHLGPALISHPGRQSGVQVALSPLGCRALLGLPAGELSCLDLPADAVLPSSAEIRERIGTARSWPERFAAVDRVLRRSVTGPGVAPALAYAWARLTRADVSVAAVAAEVGWSGRHLTDRFRAEFGLRPKEAARVARFDRARQALRPTARLADLAAACGYADQSHLVREFRALAGCTPSRLLADDFGFVQAMAQWAAHDEPYD</sequence>
<evidence type="ECO:0000256" key="1">
    <source>
        <dbReference type="ARBA" id="ARBA00023015"/>
    </source>
</evidence>
<dbReference type="EMBL" id="BOMI01000084">
    <property type="protein sequence ID" value="GID75783.1"/>
    <property type="molecule type" value="Genomic_DNA"/>
</dbReference>
<dbReference type="InterPro" id="IPR009057">
    <property type="entry name" value="Homeodomain-like_sf"/>
</dbReference>
<keyword evidence="2" id="KW-0238">DNA-binding</keyword>
<keyword evidence="6" id="KW-1185">Reference proteome</keyword>
<dbReference type="Gene3D" id="1.10.10.60">
    <property type="entry name" value="Homeodomain-like"/>
    <property type="match status" value="1"/>
</dbReference>